<accession>A0AAN8V4Y7</accession>
<dbReference type="PANTHER" id="PTHR46038:SF38">
    <property type="entry name" value="GLYCOSYLTRANSFERASE-RELATED"/>
    <property type="match status" value="1"/>
</dbReference>
<sequence length="218" mass="25576">MWFRDPFPRFYMDADFQIACDLYLGNSFDIENRPNGGFSYVKSNNRSIEFYKFWYSSREIHPGYHDQDVLNMIKFDHFLVDIGLKMRFLSTAYFGGLCEPSKDLNRVCTMHANCCFGLDSKIHDLKIMLQDWRQYMSLPPDLKRASMLTWRVPQKCRRVGAICDIQLFYYLDSPRQNDAPEKEVEEAAMLQKQKANYQTLSLDAMSPMTLDAMSPMTT</sequence>
<dbReference type="AlphaFoldDB" id="A0AAN8V4Y7"/>
<dbReference type="EMBL" id="JBAMMX010000019">
    <property type="protein sequence ID" value="KAK6921538.1"/>
    <property type="molecule type" value="Genomic_DNA"/>
</dbReference>
<reference evidence="2 3" key="1">
    <citation type="submission" date="2023-12" db="EMBL/GenBank/DDBJ databases">
        <title>A high-quality genome assembly for Dillenia turbinata (Dilleniales).</title>
        <authorList>
            <person name="Chanderbali A."/>
        </authorList>
    </citation>
    <scope>NUCLEOTIDE SEQUENCE [LARGE SCALE GENOMIC DNA]</scope>
    <source>
        <strain evidence="2">LSX21</strain>
        <tissue evidence="2">Leaf</tissue>
    </source>
</reference>
<keyword evidence="2" id="KW-0808">Transferase</keyword>
<evidence type="ECO:0000259" key="1">
    <source>
        <dbReference type="Pfam" id="PF03407"/>
    </source>
</evidence>
<comment type="caution">
    <text evidence="2">The sequence shown here is derived from an EMBL/GenBank/DDBJ whole genome shotgun (WGS) entry which is preliminary data.</text>
</comment>
<dbReference type="Pfam" id="PF03407">
    <property type="entry name" value="Nucleotid_trans"/>
    <property type="match status" value="1"/>
</dbReference>
<dbReference type="PANTHER" id="PTHR46038">
    <property type="entry name" value="EXPRESSED PROTEIN-RELATED"/>
    <property type="match status" value="1"/>
</dbReference>
<organism evidence="2 3">
    <name type="scientific">Dillenia turbinata</name>
    <dbReference type="NCBI Taxonomy" id="194707"/>
    <lineage>
        <taxon>Eukaryota</taxon>
        <taxon>Viridiplantae</taxon>
        <taxon>Streptophyta</taxon>
        <taxon>Embryophyta</taxon>
        <taxon>Tracheophyta</taxon>
        <taxon>Spermatophyta</taxon>
        <taxon>Magnoliopsida</taxon>
        <taxon>eudicotyledons</taxon>
        <taxon>Gunneridae</taxon>
        <taxon>Pentapetalae</taxon>
        <taxon>Dilleniales</taxon>
        <taxon>Dilleniaceae</taxon>
        <taxon>Dillenia</taxon>
    </lineage>
</organism>
<dbReference type="Proteomes" id="UP001370490">
    <property type="component" value="Unassembled WGS sequence"/>
</dbReference>
<evidence type="ECO:0000313" key="3">
    <source>
        <dbReference type="Proteomes" id="UP001370490"/>
    </source>
</evidence>
<dbReference type="InterPro" id="IPR044821">
    <property type="entry name" value="At1g28695/At4g15970-like"/>
</dbReference>
<evidence type="ECO:0000313" key="2">
    <source>
        <dbReference type="EMBL" id="KAK6921538.1"/>
    </source>
</evidence>
<gene>
    <name evidence="2" type="ORF">RJ641_012045</name>
</gene>
<dbReference type="InterPro" id="IPR005069">
    <property type="entry name" value="Nucl-diP-sugar_transferase"/>
</dbReference>
<keyword evidence="3" id="KW-1185">Reference proteome</keyword>
<proteinExistence type="predicted"/>
<feature type="domain" description="Nucleotide-diphospho-sugar transferase" evidence="1">
    <location>
        <begin position="1"/>
        <end position="125"/>
    </location>
</feature>
<protein>
    <submittedName>
        <fullName evidence="2">Nucleotide-diphospho-sugar transferase</fullName>
    </submittedName>
</protein>
<dbReference type="GO" id="GO:0016740">
    <property type="term" value="F:transferase activity"/>
    <property type="evidence" value="ECO:0007669"/>
    <property type="project" value="UniProtKB-KW"/>
</dbReference>
<name>A0AAN8V4Y7_9MAGN</name>